<dbReference type="EMBL" id="JBHSMI010000002">
    <property type="protein sequence ID" value="MFC5401273.1"/>
    <property type="molecule type" value="Genomic_DNA"/>
</dbReference>
<dbReference type="Proteomes" id="UP001596113">
    <property type="component" value="Unassembled WGS sequence"/>
</dbReference>
<dbReference type="PANTHER" id="PTHR43308">
    <property type="entry name" value="OUTER MEMBRANE PROTEIN ALPHA-RELATED"/>
    <property type="match status" value="1"/>
</dbReference>
<dbReference type="Pfam" id="PF22680">
    <property type="entry name" value="Glyco_hydro_123_N_2"/>
    <property type="match status" value="1"/>
</dbReference>
<dbReference type="Gene3D" id="2.60.40.1190">
    <property type="match status" value="2"/>
</dbReference>
<dbReference type="SUPFAM" id="SSF49344">
    <property type="entry name" value="CBD9-like"/>
    <property type="match status" value="2"/>
</dbReference>
<accession>A0ABW0HL79</accession>
<reference evidence="6" key="1">
    <citation type="journal article" date="2019" name="Int. J. Syst. Evol. Microbiol.">
        <title>The Global Catalogue of Microorganisms (GCM) 10K type strain sequencing project: providing services to taxonomists for standard genome sequencing and annotation.</title>
        <authorList>
            <consortium name="The Broad Institute Genomics Platform"/>
            <consortium name="The Broad Institute Genome Sequencing Center for Infectious Disease"/>
            <person name="Wu L."/>
            <person name="Ma J."/>
        </authorList>
    </citation>
    <scope>NUCLEOTIDE SEQUENCE [LARGE SCALE GENOMIC DNA]</scope>
    <source>
        <strain evidence="6">CGMCC 1.18575</strain>
    </source>
</reference>
<comment type="similarity">
    <text evidence="1">Belongs to the glycosyl hydrolase 10 (cellulase F) family.</text>
</comment>
<feature type="domain" description="SLH" evidence="4">
    <location>
        <begin position="1583"/>
        <end position="1641"/>
    </location>
</feature>
<evidence type="ECO:0000313" key="5">
    <source>
        <dbReference type="EMBL" id="MFC5401273.1"/>
    </source>
</evidence>
<dbReference type="PROSITE" id="PS51272">
    <property type="entry name" value="SLH"/>
    <property type="match status" value="3"/>
</dbReference>
<protein>
    <submittedName>
        <fullName evidence="5">Glycoside hydrolase domain-containing protein</fullName>
    </submittedName>
</protein>
<dbReference type="InterPro" id="IPR001119">
    <property type="entry name" value="SLH_dom"/>
</dbReference>
<dbReference type="Gene3D" id="2.60.120.260">
    <property type="entry name" value="Galactose-binding domain-like"/>
    <property type="match status" value="1"/>
</dbReference>
<dbReference type="Gene3D" id="2.60.120.430">
    <property type="entry name" value="Galactose-binding lectin"/>
    <property type="match status" value="1"/>
</dbReference>
<dbReference type="InterPro" id="IPR008979">
    <property type="entry name" value="Galactose-bd-like_sf"/>
</dbReference>
<evidence type="ECO:0000256" key="1">
    <source>
        <dbReference type="ARBA" id="ARBA00007495"/>
    </source>
</evidence>
<sequence>MKKWKSKSKRWALQWIILCLVIPVFAGVGHAPKAAATATSNLIDNGGFELLTGEMPVAWGNTGNANFGVSHAEKHSGNSSVYFDYPDNGDWQVWLYNWNYASSIPIDESKDYEFSVWVKAADSSQAGLPSLNLDYYGDSGYIRSAGMTLSTPLTGDWQQLVFKLPLRLEDTAGVKRVIPYLLIRNGAGRVYFDDISFVQLNADTDPEPAEGTYSVWTAPSVMNLKRDAAPLSATEVNLEMAKREYQSGQVLLTAKDGYVNITNAEISDLTTGNATIPASQVEILVQQYIKTTKKSNGVYEPGWYPDALIPYSPYMALHGSIQVQSGNNQAIWFTVKSEENTPAGVYTGTISITVNGSVAQVPITVKVRDFALPEQNHAKTAFAIWDWMLPSAYPGLVDGSPEYWAIYRNYYEFLLNYHVTPTYLPIPWDYENYAENAKPYVSDPRVSAYNIPYTIGDFDKGPNGEPSRAEKLVQSLKNEHLLDKAYYYLGVEIDEPTPDKFPLVNQRSQQIAAIDPDLRHIVTTSLHPDLINNVDTFAPLFREFESEQYLQKVKDFQKSGGNMWWYGCVVPTNPYPTYHLDDDLISARLIPWMQRSYGIEGNLYWSVNVSQKWTGTQYIQRDIWNDPLVIPGANGDGYLLYPGYKYGMKSPIATMRLQAIRDGNQDYEYLWLLEDRIKQAAQQLGVEVSAKELIQPYYDRLFTNVKSFTKDPQELQQVRSEIADFIEELAMNPQSLVVFEDQPNQFSKKEVIVYAPKGTEVSINNHAVTGQAMPGNTVSDRYSYVMDLTLGMNDVTVKLAKGGIERTLTKRVMIKSLGIDPIMMKKVIHNFPDQQSISGITTAYGAMILGITEDHATGEGKALKVKIPASNQVSYPGLTFPVREGMKNFTWAQTVELDIYNATNEPRDVYMKLFDKNGAASDHHIGSIVAGSNHLSFDLSGISNDKANISSLLLWFSPSDHESELYVSDLHLLGIDTEAMKQYELPFTQVIPYLDGKLNEQIWNERAQLTNKTGVTDNAATISMNYNDEFLYVAASVKDDHVVNSGAANPWDDDSLEIYVDGTGKKGAYDDHTVKYVFRVNDPQVYVDRVTPRANEKVKYSYAATTEGYNMEIAIPWQSLGITPAEGNIIGITAHVNDKDINNANAPATGKLTLTGDSSQDTVSSSAWLPRKFVKKKMVYSLESVKNAALNIDGVIDEAAWNTNWNIGYQAFGNLQNANNGGRLGLLWSPEYLYAAFDVKDGHIRTTTTNPVWEDTSVELFVDSNFVQGQRDSGTHQYTLRLDDPVTYYNGAPDSVKTQGIIQKSTRTADGYQVEMAIPWTTIGITAEAGKKIGATAHINLVEPNTSIAGVALSMADYGLQDGASTSNYVAFEMKEPPVDPVDPSTPGGSTGTGEKAGSQSSHYIVKLQDITAEQPVITLKSGQEAAEIPLDILKQLRQEKKPLTIRQGDAQLELRPEWMDELLKSSEAAGSDKLILGLRALEADKAKGLASLAANKQYADVSLPDKVWEVLVTWMNGDNAQAAKPFKAPLLLSWPVAQEKQANYHIYRIGTDGELVYLKEDVSGDRLSAQLLQGGQVAGLIFVKKFDDLSKVQWALEAIRELAARQIIKGSSATTFAPAREITRAEFATILARALGLEENGRNTFTDVSSDSWFAGAVNAVAQAGLVMGQGNDRFAPQAAITREEMAVMLKRALDWRGKQAPQSAVSHSYTDDAQISPWAREATQALAGLGIMNGRGNNQFAPQASVNRAEAAQSIYHYLKKE</sequence>
<dbReference type="SUPFAM" id="SSF49785">
    <property type="entry name" value="Galactose-binding domain-like"/>
    <property type="match status" value="1"/>
</dbReference>
<dbReference type="Pfam" id="PF00395">
    <property type="entry name" value="SLH"/>
    <property type="match status" value="3"/>
</dbReference>
<dbReference type="InterPro" id="IPR053850">
    <property type="entry name" value="Glyco_hydro_123_N_2"/>
</dbReference>
<feature type="domain" description="SLH" evidence="4">
    <location>
        <begin position="1708"/>
        <end position="1764"/>
    </location>
</feature>
<dbReference type="InterPro" id="IPR003305">
    <property type="entry name" value="CenC_carb-bd"/>
</dbReference>
<feature type="region of interest" description="Disordered" evidence="3">
    <location>
        <begin position="1375"/>
        <end position="1399"/>
    </location>
</feature>
<dbReference type="InterPro" id="IPR010502">
    <property type="entry name" value="Carb-bd_dom_fam9"/>
</dbReference>
<proteinExistence type="inferred from homology"/>
<dbReference type="PANTHER" id="PTHR43308:SF5">
    <property type="entry name" value="S-LAYER PROTEIN _ PEPTIDOGLYCAN ENDO-BETA-N-ACETYLGLUCOSAMINIDASE"/>
    <property type="match status" value="1"/>
</dbReference>
<dbReference type="Pfam" id="PF13320">
    <property type="entry name" value="GH123_cat"/>
    <property type="match status" value="1"/>
</dbReference>
<evidence type="ECO:0000256" key="2">
    <source>
        <dbReference type="ARBA" id="ARBA00022801"/>
    </source>
</evidence>
<dbReference type="Pfam" id="PF06452">
    <property type="entry name" value="CBM9_1"/>
    <property type="match status" value="2"/>
</dbReference>
<dbReference type="RefSeq" id="WP_378128672.1">
    <property type="nucleotide sequence ID" value="NZ_JBHSMI010000002.1"/>
</dbReference>
<evidence type="ECO:0000313" key="6">
    <source>
        <dbReference type="Proteomes" id="UP001596113"/>
    </source>
</evidence>
<evidence type="ECO:0000256" key="3">
    <source>
        <dbReference type="SAM" id="MobiDB-lite"/>
    </source>
</evidence>
<keyword evidence="6" id="KW-1185">Reference proteome</keyword>
<organism evidence="5 6">
    <name type="scientific">Cohnella soli</name>
    <dbReference type="NCBI Taxonomy" id="425005"/>
    <lineage>
        <taxon>Bacteria</taxon>
        <taxon>Bacillati</taxon>
        <taxon>Bacillota</taxon>
        <taxon>Bacilli</taxon>
        <taxon>Bacillales</taxon>
        <taxon>Paenibacillaceae</taxon>
        <taxon>Cohnella</taxon>
    </lineage>
</organism>
<name>A0ABW0HL79_9BACL</name>
<gene>
    <name evidence="5" type="ORF">ACFPOF_00850</name>
</gene>
<evidence type="ECO:0000259" key="4">
    <source>
        <dbReference type="PROSITE" id="PS51272"/>
    </source>
</evidence>
<comment type="caution">
    <text evidence="5">The sequence shown here is derived from an EMBL/GenBank/DDBJ whole genome shotgun (WGS) entry which is preliminary data.</text>
</comment>
<dbReference type="InterPro" id="IPR051465">
    <property type="entry name" value="Cell_Envelope_Struct_Comp"/>
</dbReference>
<dbReference type="Pfam" id="PF02018">
    <property type="entry name" value="CBM_4_9"/>
    <property type="match status" value="1"/>
</dbReference>
<feature type="domain" description="SLH" evidence="4">
    <location>
        <begin position="1642"/>
        <end position="1705"/>
    </location>
</feature>
<keyword evidence="2 5" id="KW-0378">Hydrolase</keyword>
<dbReference type="InterPro" id="IPR025150">
    <property type="entry name" value="GH123_cat"/>
</dbReference>
<dbReference type="GO" id="GO:0016787">
    <property type="term" value="F:hydrolase activity"/>
    <property type="evidence" value="ECO:0007669"/>
    <property type="project" value="UniProtKB-KW"/>
</dbReference>